<dbReference type="EMBL" id="CP024965">
    <property type="protein sequence ID" value="ATZ18860.1"/>
    <property type="molecule type" value="Genomic_DNA"/>
</dbReference>
<dbReference type="SUPFAM" id="SSF55194">
    <property type="entry name" value="Ribosome recycling factor, RRF"/>
    <property type="match status" value="1"/>
</dbReference>
<dbReference type="Pfam" id="PF01765">
    <property type="entry name" value="RRF"/>
    <property type="match status" value="1"/>
</dbReference>
<dbReference type="GO" id="GO:0005737">
    <property type="term" value="C:cytoplasm"/>
    <property type="evidence" value="ECO:0007669"/>
    <property type="project" value="UniProtKB-SubCell"/>
</dbReference>
<dbReference type="Proteomes" id="UP000232230">
    <property type="component" value="Chromosome"/>
</dbReference>
<feature type="domain" description="Ribosome recycling factor" evidence="7">
    <location>
        <begin position="22"/>
        <end position="180"/>
    </location>
</feature>
<dbReference type="InterPro" id="IPR036191">
    <property type="entry name" value="RRF_sf"/>
</dbReference>
<dbReference type="RefSeq" id="WP_024863381.1">
    <property type="nucleotide sequence ID" value="NZ_CP024965.1"/>
</dbReference>
<evidence type="ECO:0000256" key="6">
    <source>
        <dbReference type="SAM" id="Coils"/>
    </source>
</evidence>
<dbReference type="InterPro" id="IPR002661">
    <property type="entry name" value="Ribosome_recyc_fac"/>
</dbReference>
<protein>
    <recommendedName>
        <fullName evidence="5">Ribosome-recycling factor</fullName>
        <shortName evidence="5">RRF</shortName>
    </recommendedName>
    <alternativeName>
        <fullName evidence="5">Ribosome-releasing factor</fullName>
    </alternativeName>
</protein>
<comment type="subcellular location">
    <subcellularLocation>
        <location evidence="1 5">Cytoplasm</location>
    </subcellularLocation>
</comment>
<evidence type="ECO:0000256" key="5">
    <source>
        <dbReference type="HAMAP-Rule" id="MF_00040"/>
    </source>
</evidence>
<dbReference type="KEGG" id="esx:ESOMN_v1c04780"/>
<dbReference type="PANTHER" id="PTHR20982">
    <property type="entry name" value="RIBOSOME RECYCLING FACTOR"/>
    <property type="match status" value="1"/>
</dbReference>
<evidence type="ECO:0000256" key="2">
    <source>
        <dbReference type="ARBA" id="ARBA00005912"/>
    </source>
</evidence>
<keyword evidence="3 5" id="KW-0963">Cytoplasm</keyword>
<accession>A0A2K8NYG8</accession>
<proteinExistence type="inferred from homology"/>
<sequence length="182" mass="20721">MIEQILQLTESDMKKTINAWKEYATTIRTGRANVSILDKVMVNFYGTPTPISQTSQINTPEPQLITIKPYDRSQISEIVGGINKAGLGLNPIADAEIIRINIPPLTQEIRKELAKKVNKELEVFKIRIRNERRNAIDSAKKNKDISEDLVKDVEKQIQTLTDKYTKELDDLAKAKEKELMTI</sequence>
<dbReference type="GO" id="GO:0006415">
    <property type="term" value="P:translational termination"/>
    <property type="evidence" value="ECO:0007669"/>
    <property type="project" value="UniProtKB-UniRule"/>
</dbReference>
<reference evidence="8 9" key="1">
    <citation type="submission" date="2017-11" db="EMBL/GenBank/DDBJ databases">
        <title>Genome sequence of Entomoplasma somnilux PYAN-1 (ATCC 49194).</title>
        <authorList>
            <person name="Lo W.-S."/>
            <person name="Gasparich G.E."/>
            <person name="Kuo C.-H."/>
        </authorList>
    </citation>
    <scope>NUCLEOTIDE SEQUENCE [LARGE SCALE GENOMIC DNA]</scope>
    <source>
        <strain evidence="8 9">PYAN-1</strain>
    </source>
</reference>
<evidence type="ECO:0000313" key="8">
    <source>
        <dbReference type="EMBL" id="ATZ18860.1"/>
    </source>
</evidence>
<gene>
    <name evidence="5 8" type="primary">frr</name>
    <name evidence="8" type="ORF">ESOMN_v1c04780</name>
</gene>
<keyword evidence="4 5" id="KW-0648">Protein biosynthesis</keyword>
<feature type="coiled-coil region" evidence="6">
    <location>
        <begin position="114"/>
        <end position="177"/>
    </location>
</feature>
<name>A0A2K8NYG8_9MOLU</name>
<evidence type="ECO:0000259" key="7">
    <source>
        <dbReference type="Pfam" id="PF01765"/>
    </source>
</evidence>
<dbReference type="CDD" id="cd00520">
    <property type="entry name" value="RRF"/>
    <property type="match status" value="1"/>
</dbReference>
<dbReference type="AlphaFoldDB" id="A0A2K8NYG8"/>
<evidence type="ECO:0000256" key="1">
    <source>
        <dbReference type="ARBA" id="ARBA00004496"/>
    </source>
</evidence>
<keyword evidence="6" id="KW-0175">Coiled coil</keyword>
<comment type="function">
    <text evidence="5">Responsible for the release of ribosomes from messenger RNA at the termination of protein biosynthesis. May increase the efficiency of translation by recycling ribosomes from one round of translation to another.</text>
</comment>
<dbReference type="GO" id="GO:0043023">
    <property type="term" value="F:ribosomal large subunit binding"/>
    <property type="evidence" value="ECO:0007669"/>
    <property type="project" value="TreeGrafter"/>
</dbReference>
<dbReference type="Gene3D" id="3.30.1360.40">
    <property type="match status" value="1"/>
</dbReference>
<evidence type="ECO:0000313" key="9">
    <source>
        <dbReference type="Proteomes" id="UP000232230"/>
    </source>
</evidence>
<dbReference type="NCBIfam" id="TIGR00496">
    <property type="entry name" value="frr"/>
    <property type="match status" value="1"/>
</dbReference>
<comment type="similarity">
    <text evidence="2 5">Belongs to the RRF family.</text>
</comment>
<keyword evidence="9" id="KW-1185">Reference proteome</keyword>
<evidence type="ECO:0000256" key="4">
    <source>
        <dbReference type="ARBA" id="ARBA00022917"/>
    </source>
</evidence>
<dbReference type="HAMAP" id="MF_00040">
    <property type="entry name" value="RRF"/>
    <property type="match status" value="1"/>
</dbReference>
<dbReference type="Gene3D" id="1.10.132.20">
    <property type="entry name" value="Ribosome-recycling factor"/>
    <property type="match status" value="1"/>
</dbReference>
<dbReference type="InterPro" id="IPR023584">
    <property type="entry name" value="Ribosome_recyc_fac_dom"/>
</dbReference>
<evidence type="ECO:0000256" key="3">
    <source>
        <dbReference type="ARBA" id="ARBA00022490"/>
    </source>
</evidence>
<dbReference type="PANTHER" id="PTHR20982:SF3">
    <property type="entry name" value="MITOCHONDRIAL RIBOSOME RECYCLING FACTOR PSEUDO 1"/>
    <property type="match status" value="1"/>
</dbReference>
<organism evidence="8 9">
    <name type="scientific">Williamsoniiplasma somnilux</name>
    <dbReference type="NCBI Taxonomy" id="215578"/>
    <lineage>
        <taxon>Bacteria</taxon>
        <taxon>Bacillati</taxon>
        <taxon>Mycoplasmatota</taxon>
        <taxon>Mollicutes</taxon>
        <taxon>Entomoplasmatales</taxon>
        <taxon>Williamsoniiplasma</taxon>
    </lineage>
</organism>
<dbReference type="FunFam" id="3.30.1360.40:FF:000001">
    <property type="entry name" value="Ribosome-recycling factor"/>
    <property type="match status" value="1"/>
</dbReference>
<dbReference type="FunFam" id="1.10.132.20:FF:000001">
    <property type="entry name" value="Ribosome-recycling factor"/>
    <property type="match status" value="1"/>
</dbReference>